<comment type="caution">
    <text evidence="1">The sequence shown here is derived from an EMBL/GenBank/DDBJ whole genome shotgun (WGS) entry which is preliminary data.</text>
</comment>
<organism evidence="1 2">
    <name type="scientific">Pistacia atlantica</name>
    <dbReference type="NCBI Taxonomy" id="434234"/>
    <lineage>
        <taxon>Eukaryota</taxon>
        <taxon>Viridiplantae</taxon>
        <taxon>Streptophyta</taxon>
        <taxon>Embryophyta</taxon>
        <taxon>Tracheophyta</taxon>
        <taxon>Spermatophyta</taxon>
        <taxon>Magnoliopsida</taxon>
        <taxon>eudicotyledons</taxon>
        <taxon>Gunneridae</taxon>
        <taxon>Pentapetalae</taxon>
        <taxon>rosids</taxon>
        <taxon>malvids</taxon>
        <taxon>Sapindales</taxon>
        <taxon>Anacardiaceae</taxon>
        <taxon>Pistacia</taxon>
    </lineage>
</organism>
<proteinExistence type="predicted"/>
<gene>
    <name evidence="1" type="ORF">Patl1_32495</name>
</gene>
<sequence>MYSKVGVIGDACKIFEEMEYKDEVLWTAMIDGYAKNGDFEGALLAYKRMVNEGIVMDHYVFCSTLSACGALKFCNSGMCLHSVVVKVGYELHISVGNALTDMYSKVGDMESAQIVVDSSCQNIVSYSSLIDGYVQLNQMEKALSVFVVLRRQGIEPNEFTFSSLIKACANDAICMENVDCLIIQSEFLVRSKVRMTLHGIR</sequence>
<protein>
    <submittedName>
        <fullName evidence="1">Uncharacterized protein</fullName>
    </submittedName>
</protein>
<accession>A0ACC1APF2</accession>
<keyword evidence="2" id="KW-1185">Reference proteome</keyword>
<evidence type="ECO:0000313" key="1">
    <source>
        <dbReference type="EMBL" id="KAJ0088556.1"/>
    </source>
</evidence>
<dbReference type="Proteomes" id="UP001164250">
    <property type="component" value="Chromosome 9"/>
</dbReference>
<dbReference type="EMBL" id="CM047905">
    <property type="protein sequence ID" value="KAJ0088556.1"/>
    <property type="molecule type" value="Genomic_DNA"/>
</dbReference>
<evidence type="ECO:0000313" key="2">
    <source>
        <dbReference type="Proteomes" id="UP001164250"/>
    </source>
</evidence>
<reference evidence="2" key="1">
    <citation type="journal article" date="2023" name="G3 (Bethesda)">
        <title>Genome assembly and association tests identify interacting loci associated with vigor, precocity, and sex in interspecific pistachio rootstocks.</title>
        <authorList>
            <person name="Palmer W."/>
            <person name="Jacygrad E."/>
            <person name="Sagayaradj S."/>
            <person name="Cavanaugh K."/>
            <person name="Han R."/>
            <person name="Bertier L."/>
            <person name="Beede B."/>
            <person name="Kafkas S."/>
            <person name="Golino D."/>
            <person name="Preece J."/>
            <person name="Michelmore R."/>
        </authorList>
    </citation>
    <scope>NUCLEOTIDE SEQUENCE [LARGE SCALE GENOMIC DNA]</scope>
</reference>
<name>A0ACC1APF2_9ROSI</name>